<evidence type="ECO:0000256" key="1">
    <source>
        <dbReference type="ARBA" id="ARBA00022723"/>
    </source>
</evidence>
<proteinExistence type="predicted"/>
<feature type="compositionally biased region" description="Polar residues" evidence="4">
    <location>
        <begin position="52"/>
        <end position="63"/>
    </location>
</feature>
<dbReference type="SMART" id="SM00745">
    <property type="entry name" value="MIT"/>
    <property type="match status" value="1"/>
</dbReference>
<gene>
    <name evidence="6" type="ORF">TOLI1172_LOCUS252</name>
</gene>
<dbReference type="Pfam" id="PF04212">
    <property type="entry name" value="MIT"/>
    <property type="match status" value="1"/>
</dbReference>
<keyword evidence="2" id="KW-0863">Zinc-finger</keyword>
<protein>
    <recommendedName>
        <fullName evidence="5">MIT domain-containing protein</fullName>
    </recommendedName>
</protein>
<evidence type="ECO:0000256" key="3">
    <source>
        <dbReference type="ARBA" id="ARBA00022833"/>
    </source>
</evidence>
<evidence type="ECO:0000256" key="4">
    <source>
        <dbReference type="SAM" id="MobiDB-lite"/>
    </source>
</evidence>
<dbReference type="EMBL" id="HBFP01000329">
    <property type="protein sequence ID" value="CAD8815864.1"/>
    <property type="molecule type" value="Transcribed_RNA"/>
</dbReference>
<dbReference type="AlphaFoldDB" id="A0A7S0ZAM1"/>
<name>A0A7S0ZAM1_9RHOD</name>
<dbReference type="SUPFAM" id="SSF57850">
    <property type="entry name" value="RING/U-box"/>
    <property type="match status" value="1"/>
</dbReference>
<feature type="region of interest" description="Disordered" evidence="4">
    <location>
        <begin position="14"/>
        <end position="81"/>
    </location>
</feature>
<feature type="compositionally biased region" description="Low complexity" evidence="4">
    <location>
        <begin position="15"/>
        <end position="29"/>
    </location>
</feature>
<dbReference type="GO" id="GO:0008270">
    <property type="term" value="F:zinc ion binding"/>
    <property type="evidence" value="ECO:0007669"/>
    <property type="project" value="UniProtKB-KW"/>
</dbReference>
<dbReference type="InterPro" id="IPR036181">
    <property type="entry name" value="MIT_dom_sf"/>
</dbReference>
<sequence>MKKLWRKEAIVAPDSGEVSVESSVELTETTTHDEHVGEMASETLVSDEVESESANSSIQSNEQVTKKKIFGKRMQKNPKKAHDYTTEYIAPPEPVVIEESEQKSKDADDEMAAVLALDNIKVNDSSELTAVELPPPIFDEIQTEQHQQQQPIQEFVDDSVSKTAIITINPHDLDKVIHGEAFLGGLGMISSVDPYVKGYYEDAWSNPPSYGVKSTVDSSSGVYYSPDSYAFVHAHESESLYASVSSANLGEKLAPAVDLSKEAKNLLDSALRLDEEGKSEAAQDAYSDAIRGLLAAIKASKSSEEQTKLRKLADHALNRLEVLKKQPKQQQTAPFGHPPATGYPGQGSMNFDNAVLGNPALNPYFVGTSAEAFVANPDALVTADNSGTGECELCSKRAEAALSCGHQFCAGCVKKVTEMLKKCLECGSPSDSSQIRWLG</sequence>
<accession>A0A7S0ZAM1</accession>
<dbReference type="InterPro" id="IPR007330">
    <property type="entry name" value="MIT_dom"/>
</dbReference>
<feature type="compositionally biased region" description="Basic residues" evidence="4">
    <location>
        <begin position="66"/>
        <end position="79"/>
    </location>
</feature>
<feature type="domain" description="MIT" evidence="5">
    <location>
        <begin position="256"/>
        <end position="334"/>
    </location>
</feature>
<organism evidence="6">
    <name type="scientific">Timspurckia oligopyrenoides</name>
    <dbReference type="NCBI Taxonomy" id="708627"/>
    <lineage>
        <taxon>Eukaryota</taxon>
        <taxon>Rhodophyta</taxon>
        <taxon>Bangiophyceae</taxon>
        <taxon>Porphyridiales</taxon>
        <taxon>Porphyridiaceae</taxon>
        <taxon>Timspurckia</taxon>
    </lineage>
</organism>
<keyword evidence="1" id="KW-0479">Metal-binding</keyword>
<dbReference type="PROSITE" id="PS00518">
    <property type="entry name" value="ZF_RING_1"/>
    <property type="match status" value="1"/>
</dbReference>
<dbReference type="InterPro" id="IPR017907">
    <property type="entry name" value="Znf_RING_CS"/>
</dbReference>
<dbReference type="SUPFAM" id="SSF116846">
    <property type="entry name" value="MIT domain"/>
    <property type="match status" value="1"/>
</dbReference>
<evidence type="ECO:0000256" key="2">
    <source>
        <dbReference type="ARBA" id="ARBA00022771"/>
    </source>
</evidence>
<dbReference type="Gene3D" id="1.20.58.80">
    <property type="entry name" value="Phosphotransferase system, lactose/cellobiose-type IIA subunit"/>
    <property type="match status" value="1"/>
</dbReference>
<evidence type="ECO:0000259" key="5">
    <source>
        <dbReference type="SMART" id="SM00745"/>
    </source>
</evidence>
<keyword evidence="3" id="KW-0862">Zinc</keyword>
<evidence type="ECO:0000313" key="6">
    <source>
        <dbReference type="EMBL" id="CAD8815864.1"/>
    </source>
</evidence>
<reference evidence="6" key="1">
    <citation type="submission" date="2021-01" db="EMBL/GenBank/DDBJ databases">
        <authorList>
            <person name="Corre E."/>
            <person name="Pelletier E."/>
            <person name="Niang G."/>
            <person name="Scheremetjew M."/>
            <person name="Finn R."/>
            <person name="Kale V."/>
            <person name="Holt S."/>
            <person name="Cochrane G."/>
            <person name="Meng A."/>
            <person name="Brown T."/>
            <person name="Cohen L."/>
        </authorList>
    </citation>
    <scope>NUCLEOTIDE SEQUENCE</scope>
    <source>
        <strain evidence="6">CCMP3278</strain>
    </source>
</reference>